<feature type="region of interest" description="Disordered" evidence="1">
    <location>
        <begin position="143"/>
        <end position="169"/>
    </location>
</feature>
<sequence>MTPGVSNGVAQEQRLERQIERQMGCMAGFLQLFDRHHVLPGRRHYSTRRLATCSIAGSTSPSERSEASSSSFLKDSHPPPSSPEACPENRAAAETRGQRTLPLPFPVFETKDGARTTWRFREGPRLSLDSRAVVDAKGKLRPREIRTSVPVPSGDQSDASEAADEQRRSPSVVARLMGLDALPSVGGVCRIELDLAELRRSASESRVRRDPSYYGFMDAGSFHKRPPSPCEAAPISTKEFFKTVNLAQFRLNETKKLEPTPRTNSLQPLHRKSFFDAEDFFPEPKQSGTLYVEIEKRLRMRGIDEPAKDLDTLKQILEALHLRGLLHSKPHDSSATGHRNLIYDYQSQIPSDAPIVIMKPASKPPQRPWSEPLPPRPGAGRQGAPPVRRERGTVDRSIKGGNERRNRSPRSPESPSSPVQRRHLNAVAQKSAQPQRRMSTVSSPWSSPKRTGPDPLAVRSPRSRKPTADASPMERVCPPAEADATTIISESSISASPQLDFERSGRKLLERCDKLLHSIAAFTGAEQDTATDQQPSPVSVLDSLSYLGEEVSPSPSPLAKRSIDFKDPVADDWEEEQWSSAASTNHGREVDGPDMADQDFAYVCDVLRASDRYGDASDAVYAILEKRRCRRQAPDKSKTACLHRRLVFDTVAEILERKRHVSPWDAFSRAGGEEALPRDIAAGRADGWAQPAAEMSDAVLHIERLIFKDLVAETIRDLADAGGAAERRPLLPRRKLVF</sequence>
<dbReference type="GO" id="GO:0051513">
    <property type="term" value="P:regulation of monopolar cell growth"/>
    <property type="evidence" value="ECO:0007669"/>
    <property type="project" value="InterPro"/>
</dbReference>
<feature type="compositionally biased region" description="Polar residues" evidence="1">
    <location>
        <begin position="428"/>
        <end position="449"/>
    </location>
</feature>
<feature type="region of interest" description="Disordered" evidence="1">
    <location>
        <begin position="358"/>
        <end position="477"/>
    </location>
</feature>
<feature type="compositionally biased region" description="Basic and acidic residues" evidence="1">
    <location>
        <begin position="387"/>
        <end position="406"/>
    </location>
</feature>
<proteinExistence type="predicted"/>
<dbReference type="InterPro" id="IPR032795">
    <property type="entry name" value="DUF3741-assoc"/>
</dbReference>
<dbReference type="AlphaFoldDB" id="A0AAV8R7M9"/>
<accession>A0AAV8R7M9</accession>
<gene>
    <name evidence="3" type="ORF">OPV22_013509</name>
</gene>
<dbReference type="Proteomes" id="UP001222027">
    <property type="component" value="Unassembled WGS sequence"/>
</dbReference>
<dbReference type="InterPro" id="IPR033334">
    <property type="entry name" value="LNG1/2"/>
</dbReference>
<evidence type="ECO:0000256" key="1">
    <source>
        <dbReference type="SAM" id="MobiDB-lite"/>
    </source>
</evidence>
<name>A0AAV8R7M9_ENSVE</name>
<dbReference type="EMBL" id="JAQQAF010000004">
    <property type="protein sequence ID" value="KAJ8491788.1"/>
    <property type="molecule type" value="Genomic_DNA"/>
</dbReference>
<comment type="caution">
    <text evidence="3">The sequence shown here is derived from an EMBL/GenBank/DDBJ whole genome shotgun (WGS) entry which is preliminary data.</text>
</comment>
<dbReference type="PANTHER" id="PTHR31680">
    <property type="entry name" value="LONGIFOLIA PROTEIN"/>
    <property type="match status" value="1"/>
</dbReference>
<feature type="region of interest" description="Disordered" evidence="1">
    <location>
        <begin position="55"/>
        <end position="107"/>
    </location>
</feature>
<evidence type="ECO:0000313" key="3">
    <source>
        <dbReference type="EMBL" id="KAJ8491788.1"/>
    </source>
</evidence>
<feature type="domain" description="DUF3741" evidence="2">
    <location>
        <begin position="164"/>
        <end position="185"/>
    </location>
</feature>
<organism evidence="3 4">
    <name type="scientific">Ensete ventricosum</name>
    <name type="common">Abyssinian banana</name>
    <name type="synonym">Musa ensete</name>
    <dbReference type="NCBI Taxonomy" id="4639"/>
    <lineage>
        <taxon>Eukaryota</taxon>
        <taxon>Viridiplantae</taxon>
        <taxon>Streptophyta</taxon>
        <taxon>Embryophyta</taxon>
        <taxon>Tracheophyta</taxon>
        <taxon>Spermatophyta</taxon>
        <taxon>Magnoliopsida</taxon>
        <taxon>Liliopsida</taxon>
        <taxon>Zingiberales</taxon>
        <taxon>Musaceae</taxon>
        <taxon>Ensete</taxon>
    </lineage>
</organism>
<feature type="compositionally biased region" description="Low complexity" evidence="1">
    <location>
        <begin position="58"/>
        <end position="71"/>
    </location>
</feature>
<dbReference type="PANTHER" id="PTHR31680:SF12">
    <property type="entry name" value="OS11G0587300 PROTEIN"/>
    <property type="match status" value="1"/>
</dbReference>
<reference evidence="3 4" key="1">
    <citation type="submission" date="2022-12" db="EMBL/GenBank/DDBJ databases">
        <title>Chromosome-scale assembly of the Ensete ventricosum genome.</title>
        <authorList>
            <person name="Dussert Y."/>
            <person name="Stocks J."/>
            <person name="Wendawek A."/>
            <person name="Woldeyes F."/>
            <person name="Nichols R.A."/>
            <person name="Borrell J.S."/>
        </authorList>
    </citation>
    <scope>NUCLEOTIDE SEQUENCE [LARGE SCALE GENOMIC DNA]</scope>
    <source>
        <strain evidence="4">cv. Maze</strain>
        <tissue evidence="3">Seeds</tissue>
    </source>
</reference>
<evidence type="ECO:0000313" key="4">
    <source>
        <dbReference type="Proteomes" id="UP001222027"/>
    </source>
</evidence>
<dbReference type="Pfam" id="PF14383">
    <property type="entry name" value="VARLMGL"/>
    <property type="match status" value="1"/>
</dbReference>
<evidence type="ECO:0000259" key="2">
    <source>
        <dbReference type="Pfam" id="PF14383"/>
    </source>
</evidence>
<protein>
    <recommendedName>
        <fullName evidence="2">DUF3741 domain-containing protein</fullName>
    </recommendedName>
</protein>
<keyword evidence="4" id="KW-1185">Reference proteome</keyword>
<feature type="compositionally biased region" description="Pro residues" evidence="1">
    <location>
        <begin position="362"/>
        <end position="377"/>
    </location>
</feature>
<feature type="compositionally biased region" description="Low complexity" evidence="1">
    <location>
        <begin position="409"/>
        <end position="418"/>
    </location>
</feature>